<sequence length="101" mass="11026">MPSNRICPAVASARRSTRRAVVDLPEPNSPTRARVRPWWRVRLTSSTARRVRGPSPVRGSLNSLTRLRTSTSGAVRAPGMETGGRGRAVVRLGALASRRRV</sequence>
<evidence type="ECO:0000313" key="1">
    <source>
        <dbReference type="EMBL" id="GAA1167327.1"/>
    </source>
</evidence>
<gene>
    <name evidence="1" type="ORF">GCM10009654_25460</name>
</gene>
<dbReference type="EMBL" id="BAAAKV010000019">
    <property type="protein sequence ID" value="GAA1167327.1"/>
    <property type="molecule type" value="Genomic_DNA"/>
</dbReference>
<proteinExistence type="predicted"/>
<organism evidence="1 2">
    <name type="scientific">Streptomyces hebeiensis</name>
    <dbReference type="NCBI Taxonomy" id="229486"/>
    <lineage>
        <taxon>Bacteria</taxon>
        <taxon>Bacillati</taxon>
        <taxon>Actinomycetota</taxon>
        <taxon>Actinomycetes</taxon>
        <taxon>Kitasatosporales</taxon>
        <taxon>Streptomycetaceae</taxon>
        <taxon>Streptomyces</taxon>
    </lineage>
</organism>
<keyword evidence="2" id="KW-1185">Reference proteome</keyword>
<name>A0ABN1UUH3_9ACTN</name>
<protein>
    <submittedName>
        <fullName evidence="1">Uncharacterized protein</fullName>
    </submittedName>
</protein>
<evidence type="ECO:0000313" key="2">
    <source>
        <dbReference type="Proteomes" id="UP001501371"/>
    </source>
</evidence>
<dbReference type="Proteomes" id="UP001501371">
    <property type="component" value="Unassembled WGS sequence"/>
</dbReference>
<comment type="caution">
    <text evidence="1">The sequence shown here is derived from an EMBL/GenBank/DDBJ whole genome shotgun (WGS) entry which is preliminary data.</text>
</comment>
<accession>A0ABN1UUH3</accession>
<reference evidence="1 2" key="1">
    <citation type="journal article" date="2019" name="Int. J. Syst. Evol. Microbiol.">
        <title>The Global Catalogue of Microorganisms (GCM) 10K type strain sequencing project: providing services to taxonomists for standard genome sequencing and annotation.</title>
        <authorList>
            <consortium name="The Broad Institute Genomics Platform"/>
            <consortium name="The Broad Institute Genome Sequencing Center for Infectious Disease"/>
            <person name="Wu L."/>
            <person name="Ma J."/>
        </authorList>
    </citation>
    <scope>NUCLEOTIDE SEQUENCE [LARGE SCALE GENOMIC DNA]</scope>
    <source>
        <strain evidence="1 2">JCM 12696</strain>
    </source>
</reference>